<dbReference type="SUPFAM" id="SSF52540">
    <property type="entry name" value="P-loop containing nucleoside triphosphate hydrolases"/>
    <property type="match status" value="1"/>
</dbReference>
<dbReference type="InterPro" id="IPR025944">
    <property type="entry name" value="Sigma_54_int_dom_CS"/>
</dbReference>
<evidence type="ECO:0000256" key="5">
    <source>
        <dbReference type="PROSITE-ProRule" id="PRU00169"/>
    </source>
</evidence>
<dbReference type="Pfam" id="PF25601">
    <property type="entry name" value="AAA_lid_14"/>
    <property type="match status" value="1"/>
</dbReference>
<dbReference type="GO" id="GO:0005524">
    <property type="term" value="F:ATP binding"/>
    <property type="evidence" value="ECO:0007669"/>
    <property type="project" value="UniProtKB-KW"/>
</dbReference>
<dbReference type="SUPFAM" id="SSF46689">
    <property type="entry name" value="Homeodomain-like"/>
    <property type="match status" value="1"/>
</dbReference>
<dbReference type="PROSITE" id="PS50110">
    <property type="entry name" value="RESPONSE_REGULATORY"/>
    <property type="match status" value="1"/>
</dbReference>
<keyword evidence="1" id="KW-0547">Nucleotide-binding</keyword>
<gene>
    <name evidence="8" type="ORF">KI809_09790</name>
</gene>
<dbReference type="PROSITE" id="PS00688">
    <property type="entry name" value="SIGMA54_INTERACT_3"/>
    <property type="match status" value="1"/>
</dbReference>
<proteinExistence type="predicted"/>
<feature type="domain" description="Response regulatory" evidence="7">
    <location>
        <begin position="16"/>
        <end position="130"/>
    </location>
</feature>
<dbReference type="Proteomes" id="UP000811899">
    <property type="component" value="Unassembled WGS sequence"/>
</dbReference>
<feature type="domain" description="Sigma-54 factor interaction" evidence="6">
    <location>
        <begin position="155"/>
        <end position="385"/>
    </location>
</feature>
<dbReference type="CDD" id="cd00009">
    <property type="entry name" value="AAA"/>
    <property type="match status" value="1"/>
</dbReference>
<evidence type="ECO:0000313" key="9">
    <source>
        <dbReference type="Proteomes" id="UP000811899"/>
    </source>
</evidence>
<dbReference type="Gene3D" id="3.40.50.2300">
    <property type="match status" value="1"/>
</dbReference>
<keyword evidence="5" id="KW-0597">Phosphoprotein</keyword>
<accession>A0AAW4L455</accession>
<dbReference type="InterPro" id="IPR002197">
    <property type="entry name" value="HTH_Fis"/>
</dbReference>
<name>A0AAW4L455_9BACT</name>
<dbReference type="InterPro" id="IPR058031">
    <property type="entry name" value="AAA_lid_NorR"/>
</dbReference>
<dbReference type="PROSITE" id="PS50045">
    <property type="entry name" value="SIGMA54_INTERACT_4"/>
    <property type="match status" value="1"/>
</dbReference>
<dbReference type="Gene3D" id="3.40.50.300">
    <property type="entry name" value="P-loop containing nucleotide triphosphate hydrolases"/>
    <property type="match status" value="1"/>
</dbReference>
<keyword evidence="4" id="KW-0804">Transcription</keyword>
<evidence type="ECO:0000259" key="7">
    <source>
        <dbReference type="PROSITE" id="PS50110"/>
    </source>
</evidence>
<evidence type="ECO:0000256" key="2">
    <source>
        <dbReference type="ARBA" id="ARBA00022840"/>
    </source>
</evidence>
<dbReference type="InterPro" id="IPR001789">
    <property type="entry name" value="Sig_transdc_resp-reg_receiver"/>
</dbReference>
<keyword evidence="3" id="KW-0805">Transcription regulation</keyword>
<evidence type="ECO:0000256" key="3">
    <source>
        <dbReference type="ARBA" id="ARBA00023015"/>
    </source>
</evidence>
<dbReference type="GO" id="GO:0000160">
    <property type="term" value="P:phosphorelay signal transduction system"/>
    <property type="evidence" value="ECO:0007669"/>
    <property type="project" value="InterPro"/>
</dbReference>
<dbReference type="Gene3D" id="1.10.10.60">
    <property type="entry name" value="Homeodomain-like"/>
    <property type="match status" value="1"/>
</dbReference>
<dbReference type="PANTHER" id="PTHR32071:SF113">
    <property type="entry name" value="ALGINATE BIOSYNTHESIS TRANSCRIPTIONAL REGULATORY PROTEIN ALGB"/>
    <property type="match status" value="1"/>
</dbReference>
<dbReference type="SMART" id="SM00382">
    <property type="entry name" value="AAA"/>
    <property type="match status" value="1"/>
</dbReference>
<evidence type="ECO:0000256" key="1">
    <source>
        <dbReference type="ARBA" id="ARBA00022741"/>
    </source>
</evidence>
<dbReference type="InterPro" id="IPR027417">
    <property type="entry name" value="P-loop_NTPase"/>
</dbReference>
<dbReference type="Pfam" id="PF00158">
    <property type="entry name" value="Sigma54_activat"/>
    <property type="match status" value="1"/>
</dbReference>
<dbReference type="Pfam" id="PF00072">
    <property type="entry name" value="Response_reg"/>
    <property type="match status" value="1"/>
</dbReference>
<evidence type="ECO:0000256" key="4">
    <source>
        <dbReference type="ARBA" id="ARBA00023163"/>
    </source>
</evidence>
<keyword evidence="2" id="KW-0067">ATP-binding</keyword>
<dbReference type="RefSeq" id="WP_214171351.1">
    <property type="nucleotide sequence ID" value="NZ_JAHCVJ010000003.1"/>
</dbReference>
<feature type="modified residue" description="4-aspartylphosphate" evidence="5">
    <location>
        <position position="65"/>
    </location>
</feature>
<dbReference type="PANTHER" id="PTHR32071">
    <property type="entry name" value="TRANSCRIPTIONAL REGULATORY PROTEIN"/>
    <property type="match status" value="1"/>
</dbReference>
<protein>
    <submittedName>
        <fullName evidence="8">Sigma-54 dependent transcriptional regulator</fullName>
    </submittedName>
</protein>
<dbReference type="EMBL" id="JAHCVJ010000003">
    <property type="protein sequence ID" value="MBT0664590.1"/>
    <property type="molecule type" value="Genomic_DNA"/>
</dbReference>
<keyword evidence="9" id="KW-1185">Reference proteome</keyword>
<reference evidence="8 9" key="1">
    <citation type="submission" date="2021-05" db="EMBL/GenBank/DDBJ databases">
        <title>The draft genome of Geobacter pelophilus DSM 12255.</title>
        <authorList>
            <person name="Xu Z."/>
            <person name="Masuda Y."/>
            <person name="Itoh H."/>
            <person name="Senoo K."/>
        </authorList>
    </citation>
    <scope>NUCLEOTIDE SEQUENCE [LARGE SCALE GENOMIC DNA]</scope>
    <source>
        <strain evidence="8 9">DSM 12255</strain>
    </source>
</reference>
<comment type="caution">
    <text evidence="8">The sequence shown here is derived from an EMBL/GenBank/DDBJ whole genome shotgun (WGS) entry which is preliminary data.</text>
</comment>
<dbReference type="InterPro" id="IPR009057">
    <property type="entry name" value="Homeodomain-like_sf"/>
</dbReference>
<dbReference type="AlphaFoldDB" id="A0AAW4L455"/>
<dbReference type="FunFam" id="3.40.50.300:FF:000006">
    <property type="entry name" value="DNA-binding transcriptional regulator NtrC"/>
    <property type="match status" value="1"/>
</dbReference>
<dbReference type="InterPro" id="IPR011006">
    <property type="entry name" value="CheY-like_superfamily"/>
</dbReference>
<dbReference type="InterPro" id="IPR003593">
    <property type="entry name" value="AAA+_ATPase"/>
</dbReference>
<dbReference type="GO" id="GO:0043565">
    <property type="term" value="F:sequence-specific DNA binding"/>
    <property type="evidence" value="ECO:0007669"/>
    <property type="project" value="InterPro"/>
</dbReference>
<dbReference type="SMART" id="SM00448">
    <property type="entry name" value="REC"/>
    <property type="match status" value="1"/>
</dbReference>
<dbReference type="GO" id="GO:0006355">
    <property type="term" value="P:regulation of DNA-templated transcription"/>
    <property type="evidence" value="ECO:0007669"/>
    <property type="project" value="InterPro"/>
</dbReference>
<sequence length="462" mass="51460">MIPGSNTEDRENSPATVLVVDDEPVSLHLIERILKKIGFMVFPATGAQQALEFLGQRKFDLVISDLYMPQMDGIKLLEEMRRHELNTPFIIVTASGSIGSAVDAMRKGACDYLEKPYNPETLKFTVNRAIEHHRALSENRQIKEYLKENFTPLNIVTVCPAMKATLEIAAKVAASHQTTVAIYGESGTGKEVLAKAIHFASTGVPSGFVAVNCAAIPESLLESELFGHVRGAFTGADKDREGKFSLACGGTLFLDEIGDMPLLLQTKLLRVLEERTFEKVGSNRSLPADFRVIVATHRDLAEMVRKGTFREDLYHRINVVPLLVPPLRERLADIPQLTDHFLDQFRRHHGKSLPGISRKAIEQLTSYHWPGNIRELRNILEYAAILVSDELIRPEHLRINAIENNPSDTPLPGVNFNITLPEEGVSLEAITGQVLQMALQRCGGNKSQAAALLKVDRKRFYR</sequence>
<dbReference type="Gene3D" id="1.10.8.60">
    <property type="match status" value="1"/>
</dbReference>
<organism evidence="8 9">
    <name type="scientific">Geoanaerobacter pelophilus</name>
    <dbReference type="NCBI Taxonomy" id="60036"/>
    <lineage>
        <taxon>Bacteria</taxon>
        <taxon>Pseudomonadati</taxon>
        <taxon>Thermodesulfobacteriota</taxon>
        <taxon>Desulfuromonadia</taxon>
        <taxon>Geobacterales</taxon>
        <taxon>Geobacteraceae</taxon>
        <taxon>Geoanaerobacter</taxon>
    </lineage>
</organism>
<dbReference type="Pfam" id="PF02954">
    <property type="entry name" value="HTH_8"/>
    <property type="match status" value="1"/>
</dbReference>
<evidence type="ECO:0000259" key="6">
    <source>
        <dbReference type="PROSITE" id="PS50045"/>
    </source>
</evidence>
<evidence type="ECO:0000313" key="8">
    <source>
        <dbReference type="EMBL" id="MBT0664590.1"/>
    </source>
</evidence>
<dbReference type="SUPFAM" id="SSF52172">
    <property type="entry name" value="CheY-like"/>
    <property type="match status" value="1"/>
</dbReference>
<dbReference type="InterPro" id="IPR002078">
    <property type="entry name" value="Sigma_54_int"/>
</dbReference>